<evidence type="ECO:0000256" key="2">
    <source>
        <dbReference type="ARBA" id="ARBA00023157"/>
    </source>
</evidence>
<gene>
    <name evidence="5" type="primary">Cni-col-187</name>
    <name evidence="5" type="synonym">Cnig_chr_X.g22354</name>
    <name evidence="5" type="ORF">B9Z55_022354</name>
</gene>
<proteinExistence type="predicted"/>
<dbReference type="Proteomes" id="UP000230233">
    <property type="component" value="Chromosome X"/>
</dbReference>
<dbReference type="Pfam" id="PF01391">
    <property type="entry name" value="Collagen"/>
    <property type="match status" value="2"/>
</dbReference>
<reference evidence="6" key="1">
    <citation type="submission" date="2017-10" db="EMBL/GenBank/DDBJ databases">
        <title>Rapid genome shrinkage in a self-fertile nematode reveals novel sperm competition proteins.</title>
        <authorList>
            <person name="Yin D."/>
            <person name="Schwarz E.M."/>
            <person name="Thomas C.G."/>
            <person name="Felde R.L."/>
            <person name="Korf I.F."/>
            <person name="Cutter A.D."/>
            <person name="Schartner C.M."/>
            <person name="Ralston E.J."/>
            <person name="Meyer B.J."/>
            <person name="Haag E.S."/>
        </authorList>
    </citation>
    <scope>NUCLEOTIDE SEQUENCE [LARGE SCALE GENOMIC DNA]</scope>
    <source>
        <strain evidence="6">JU1422</strain>
    </source>
</reference>
<dbReference type="PANTHER" id="PTHR24637">
    <property type="entry name" value="COLLAGEN"/>
    <property type="match status" value="1"/>
</dbReference>
<organism evidence="5 6">
    <name type="scientific">Caenorhabditis nigoni</name>
    <dbReference type="NCBI Taxonomy" id="1611254"/>
    <lineage>
        <taxon>Eukaryota</taxon>
        <taxon>Metazoa</taxon>
        <taxon>Ecdysozoa</taxon>
        <taxon>Nematoda</taxon>
        <taxon>Chromadorea</taxon>
        <taxon>Rhabditida</taxon>
        <taxon>Rhabditina</taxon>
        <taxon>Rhabditomorpha</taxon>
        <taxon>Rhabditoidea</taxon>
        <taxon>Rhabditidae</taxon>
        <taxon>Peloderinae</taxon>
        <taxon>Caenorhabditis</taxon>
    </lineage>
</organism>
<keyword evidence="4" id="KW-0812">Transmembrane</keyword>
<evidence type="ECO:0000313" key="5">
    <source>
        <dbReference type="EMBL" id="PIC15337.1"/>
    </source>
</evidence>
<dbReference type="STRING" id="1611254.A0A2G5SJZ4"/>
<evidence type="ECO:0000256" key="1">
    <source>
        <dbReference type="ARBA" id="ARBA00022737"/>
    </source>
</evidence>
<feature type="compositionally biased region" description="Low complexity" evidence="3">
    <location>
        <begin position="282"/>
        <end position="292"/>
    </location>
</feature>
<protein>
    <recommendedName>
        <fullName evidence="7">Nematode cuticle collagen N-terminal domain-containing protein</fullName>
    </recommendedName>
</protein>
<dbReference type="EMBL" id="PDUG01000006">
    <property type="protein sequence ID" value="PIC15337.1"/>
    <property type="molecule type" value="Genomic_DNA"/>
</dbReference>
<feature type="region of interest" description="Disordered" evidence="3">
    <location>
        <begin position="210"/>
        <end position="344"/>
    </location>
</feature>
<evidence type="ECO:0008006" key="7">
    <source>
        <dbReference type="Google" id="ProtNLM"/>
    </source>
</evidence>
<feature type="compositionally biased region" description="Basic and acidic residues" evidence="3">
    <location>
        <begin position="250"/>
        <end position="265"/>
    </location>
</feature>
<accession>A0A2G5SJZ4</accession>
<feature type="compositionally biased region" description="Pro residues" evidence="3">
    <location>
        <begin position="268"/>
        <end position="279"/>
    </location>
</feature>
<keyword evidence="6" id="KW-1185">Reference proteome</keyword>
<name>A0A2G5SJZ4_9PELO</name>
<evidence type="ECO:0000256" key="4">
    <source>
        <dbReference type="SAM" id="Phobius"/>
    </source>
</evidence>
<evidence type="ECO:0000256" key="3">
    <source>
        <dbReference type="SAM" id="MobiDB-lite"/>
    </source>
</evidence>
<feature type="compositionally biased region" description="Basic and acidic residues" evidence="3">
    <location>
        <begin position="303"/>
        <end position="312"/>
    </location>
</feature>
<comment type="caution">
    <text evidence="5">The sequence shown here is derived from an EMBL/GenBank/DDBJ whole genome shotgun (WGS) entry which is preliminary data.</text>
</comment>
<dbReference type="OrthoDB" id="5871879at2759"/>
<keyword evidence="4" id="KW-1133">Transmembrane helix</keyword>
<keyword evidence="2" id="KW-1015">Disulfide bond</keyword>
<feature type="transmembrane region" description="Helical" evidence="4">
    <location>
        <begin position="46"/>
        <end position="67"/>
    </location>
</feature>
<dbReference type="InterPro" id="IPR008160">
    <property type="entry name" value="Collagen"/>
</dbReference>
<dbReference type="PANTHER" id="PTHR24637:SF314">
    <property type="entry name" value="COL_CUTICLE_N DOMAIN-CONTAINING PROTEIN"/>
    <property type="match status" value="1"/>
</dbReference>
<keyword evidence="4" id="KW-0472">Membrane</keyword>
<keyword evidence="1" id="KW-0677">Repeat</keyword>
<sequence>MDHNLQMKKEDKLAADYKGEYFDDSVASVKHFCHTLKMPSSLTHSLYFAFFPFFALVVVLYGLFYSITIYQELNDLSVIVRKNVAEFTVTTNIAWDQIIEVSEAHLSSIRKRSVTKKSVFMERVFRNTLQSSLPPWCVCEPLVPRCPPGPPGPPGCRGEVGMPGQPGRRGINNFETLPAKKCVFRERLACIMCPRGPPGRRGIMGLDGEKGLPGKRGLPGSILGTIKNLRGLPGEPGEPGRPGKPGTPGEDGKDGRNGYKLKPERIFPGPPGPTGPRGPPGRRGLPGDNGLPGPMGPPGYRGENGRRGRPGEPGRPGRHGRPGGDSSYCPCPARSMTIRDFKKV</sequence>
<dbReference type="AlphaFoldDB" id="A0A2G5SJZ4"/>
<evidence type="ECO:0000313" key="6">
    <source>
        <dbReference type="Proteomes" id="UP000230233"/>
    </source>
</evidence>